<protein>
    <submittedName>
        <fullName evidence="1">Uncharacterized protein</fullName>
    </submittedName>
</protein>
<accession>A0A101LUT1</accession>
<keyword evidence="1" id="KW-0496">Mitochondrion</keyword>
<dbReference type="AlphaFoldDB" id="A0A101LUT1"/>
<dbReference type="EMBL" id="LKAM01000016">
    <property type="protein sequence ID" value="KUM45749.1"/>
    <property type="molecule type" value="Genomic_DNA"/>
</dbReference>
<sequence length="75" mass="9145">MHLLELELPYVPKLLVKWELLASDLLLVVLNQLLFRQMLQLDKLSKLKLLLRKYEKRFNLHLNKYLRLKLYLEQG</sequence>
<reference evidence="1" key="1">
    <citation type="journal article" date="2015" name="Genome Biol. Evol.">
        <title>Organellar Genomes of White Spruce (Picea glauca): Assembly and Annotation.</title>
        <authorList>
            <person name="Jackman S.D."/>
            <person name="Warren R.L."/>
            <person name="Gibb E.A."/>
            <person name="Vandervalk B.P."/>
            <person name="Mohamadi H."/>
            <person name="Chu J."/>
            <person name="Raymond A."/>
            <person name="Pleasance S."/>
            <person name="Coope R."/>
            <person name="Wildung M.R."/>
            <person name="Ritland C.E."/>
            <person name="Bousquet J."/>
            <person name="Jones S.J."/>
            <person name="Bohlmann J."/>
            <person name="Birol I."/>
        </authorList>
    </citation>
    <scope>NUCLEOTIDE SEQUENCE [LARGE SCALE GENOMIC DNA]</scope>
    <source>
        <tissue evidence="1">Flushing bud</tissue>
    </source>
</reference>
<gene>
    <name evidence="1" type="ORF">ABT39_MTgene2315</name>
</gene>
<evidence type="ECO:0000313" key="1">
    <source>
        <dbReference type="EMBL" id="KUM45749.1"/>
    </source>
</evidence>
<comment type="caution">
    <text evidence="1">The sequence shown here is derived from an EMBL/GenBank/DDBJ whole genome shotgun (WGS) entry which is preliminary data.</text>
</comment>
<geneLocation type="mitochondrion" evidence="1"/>
<organism evidence="1">
    <name type="scientific">Picea glauca</name>
    <name type="common">White spruce</name>
    <name type="synonym">Pinus glauca</name>
    <dbReference type="NCBI Taxonomy" id="3330"/>
    <lineage>
        <taxon>Eukaryota</taxon>
        <taxon>Viridiplantae</taxon>
        <taxon>Streptophyta</taxon>
        <taxon>Embryophyta</taxon>
        <taxon>Tracheophyta</taxon>
        <taxon>Spermatophyta</taxon>
        <taxon>Pinopsida</taxon>
        <taxon>Pinidae</taxon>
        <taxon>Conifers I</taxon>
        <taxon>Pinales</taxon>
        <taxon>Pinaceae</taxon>
        <taxon>Picea</taxon>
    </lineage>
</organism>
<proteinExistence type="predicted"/>
<name>A0A101LUT1_PICGL</name>